<accession>A0AAN8EXG6</accession>
<evidence type="ECO:0000313" key="2">
    <source>
        <dbReference type="EMBL" id="KAK5968786.1"/>
    </source>
</evidence>
<gene>
    <name evidence="2" type="ORF">GCK32_009420</name>
</gene>
<name>A0AAN8EXG6_TRICO</name>
<evidence type="ECO:0000313" key="3">
    <source>
        <dbReference type="Proteomes" id="UP001331761"/>
    </source>
</evidence>
<sequence>MYSHHPRQVCVDAGMGCGGGSATTAAAFRSSPRALITYEVVEADEDDAMQIANTSLHQHLQSSPSVPENSLDSSVSTTETPHVSLQHLRVTPQNRARKKTPRQLTVDEEEIIKIPSPEKLNSMMRGVELKLYASGAVPQPQTPQTPQPPYTPNGQFIEFMTFFVLSYKWKR</sequence>
<proteinExistence type="predicted"/>
<dbReference type="Proteomes" id="UP001331761">
    <property type="component" value="Unassembled WGS sequence"/>
</dbReference>
<dbReference type="EMBL" id="WIXE01021001">
    <property type="protein sequence ID" value="KAK5968786.1"/>
    <property type="molecule type" value="Genomic_DNA"/>
</dbReference>
<comment type="caution">
    <text evidence="2">The sequence shown here is derived from an EMBL/GenBank/DDBJ whole genome shotgun (WGS) entry which is preliminary data.</text>
</comment>
<keyword evidence="3" id="KW-1185">Reference proteome</keyword>
<reference evidence="2 3" key="1">
    <citation type="submission" date="2019-10" db="EMBL/GenBank/DDBJ databases">
        <title>Assembly and Annotation for the nematode Trichostrongylus colubriformis.</title>
        <authorList>
            <person name="Martin J."/>
        </authorList>
    </citation>
    <scope>NUCLEOTIDE SEQUENCE [LARGE SCALE GENOMIC DNA]</scope>
    <source>
        <strain evidence="2">G859</strain>
        <tissue evidence="2">Whole worm</tissue>
    </source>
</reference>
<evidence type="ECO:0000256" key="1">
    <source>
        <dbReference type="SAM" id="MobiDB-lite"/>
    </source>
</evidence>
<feature type="compositionally biased region" description="Polar residues" evidence="1">
    <location>
        <begin position="57"/>
        <end position="83"/>
    </location>
</feature>
<protein>
    <submittedName>
        <fullName evidence="2">Uncharacterized protein</fullName>
    </submittedName>
</protein>
<feature type="region of interest" description="Disordered" evidence="1">
    <location>
        <begin position="57"/>
        <end position="84"/>
    </location>
</feature>
<dbReference type="AlphaFoldDB" id="A0AAN8EXG6"/>
<organism evidence="2 3">
    <name type="scientific">Trichostrongylus colubriformis</name>
    <name type="common">Black scour worm</name>
    <dbReference type="NCBI Taxonomy" id="6319"/>
    <lineage>
        <taxon>Eukaryota</taxon>
        <taxon>Metazoa</taxon>
        <taxon>Ecdysozoa</taxon>
        <taxon>Nematoda</taxon>
        <taxon>Chromadorea</taxon>
        <taxon>Rhabditida</taxon>
        <taxon>Rhabditina</taxon>
        <taxon>Rhabditomorpha</taxon>
        <taxon>Strongyloidea</taxon>
        <taxon>Trichostrongylidae</taxon>
        <taxon>Trichostrongylus</taxon>
    </lineage>
</organism>